<accession>A0ABX2H466</accession>
<reference evidence="1 2" key="1">
    <citation type="journal article" date="2020" name="Cell Host Microbe">
        <title>Functional and Genomic Variation between Human-Derived Isolates of Lachnospiraceae Reveals Inter- and Intra-Species Diversity.</title>
        <authorList>
            <person name="Sorbara M.T."/>
            <person name="Littmann E.R."/>
            <person name="Fontana E."/>
            <person name="Moody T.U."/>
            <person name="Kohout C.E."/>
            <person name="Gjonbalaj M."/>
            <person name="Eaton V."/>
            <person name="Seok R."/>
            <person name="Leiner I.M."/>
            <person name="Pamer E.G."/>
        </authorList>
    </citation>
    <scope>NUCLEOTIDE SEQUENCE [LARGE SCALE GENOMIC DNA]</scope>
    <source>
        <strain evidence="1 2">MSK.17.74</strain>
    </source>
</reference>
<protein>
    <submittedName>
        <fullName evidence="1">Uncharacterized protein</fullName>
    </submittedName>
</protein>
<organism evidence="1 2">
    <name type="scientific">Blautia faecis</name>
    <dbReference type="NCBI Taxonomy" id="871665"/>
    <lineage>
        <taxon>Bacteria</taxon>
        <taxon>Bacillati</taxon>
        <taxon>Bacillota</taxon>
        <taxon>Clostridia</taxon>
        <taxon>Lachnospirales</taxon>
        <taxon>Lachnospiraceae</taxon>
        <taxon>Blautia</taxon>
    </lineage>
</organism>
<sequence length="61" mass="7218">MCIVIKTITKEGIQTLIDKKILKPYSGGYMNFRGYHVGYYKTCGNKRYIEDYYADRVEKLK</sequence>
<dbReference type="RefSeq" id="WP_313718225.1">
    <property type="nucleotide sequence ID" value="NZ_JAVSND010000003.1"/>
</dbReference>
<proteinExistence type="predicted"/>
<dbReference type="Proteomes" id="UP001644719">
    <property type="component" value="Unassembled WGS sequence"/>
</dbReference>
<gene>
    <name evidence="1" type="ORF">G5B17_02090</name>
</gene>
<evidence type="ECO:0000313" key="1">
    <source>
        <dbReference type="EMBL" id="NSG84252.1"/>
    </source>
</evidence>
<evidence type="ECO:0000313" key="2">
    <source>
        <dbReference type="Proteomes" id="UP001644719"/>
    </source>
</evidence>
<comment type="caution">
    <text evidence="1">The sequence shown here is derived from an EMBL/GenBank/DDBJ whole genome shotgun (WGS) entry which is preliminary data.</text>
</comment>
<keyword evidence="2" id="KW-1185">Reference proteome</keyword>
<dbReference type="EMBL" id="JAAITS010000004">
    <property type="protein sequence ID" value="NSG84252.1"/>
    <property type="molecule type" value="Genomic_DNA"/>
</dbReference>
<name>A0ABX2H466_9FIRM</name>